<evidence type="ECO:0000313" key="2">
    <source>
        <dbReference type="EMBL" id="SMN21687.1"/>
    </source>
</evidence>
<dbReference type="GO" id="GO:0070131">
    <property type="term" value="P:positive regulation of mitochondrial translation"/>
    <property type="evidence" value="ECO:0007669"/>
    <property type="project" value="InterPro"/>
</dbReference>
<evidence type="ECO:0000256" key="1">
    <source>
        <dbReference type="SAM" id="MobiDB-lite"/>
    </source>
</evidence>
<keyword evidence="3" id="KW-1185">Reference proteome</keyword>
<sequence length="323" mass="37703">MVSGVLRRYDVLRRFMSEDVRKQLYVGCLNRNFDSVLTKIRPMPTNEMDYGFLQLYLVESCFWGHMESVDYIWHKYVMNNQILIIRPHILCAIGNLALTNQKFFVTKQIYEYFERLYGSQIYDETMLHWKYELLRIKIESFASGTGVSTSFSEKWKIFLEDVDHNLPITTAFHVRDFPHMIKALASDLQQGSMTEENILEMLFTEKKISIKNPSTLPLLLNLILLQPTFSKTFKFDLFRKFYETHPQLNHDDSLIILFKLLKGDDYNLSQLVTFATQLDNGKLRLTPQASRLLNKGISNTEHSRKLGDSLQETNTPATGDNIT</sequence>
<dbReference type="Proteomes" id="UP000196158">
    <property type="component" value="Unassembled WGS sequence"/>
</dbReference>
<accession>A0A1X7R7P7</accession>
<name>A0A1X7R7P7_9SACH</name>
<dbReference type="GO" id="GO:0005743">
    <property type="term" value="C:mitochondrial inner membrane"/>
    <property type="evidence" value="ECO:0007669"/>
    <property type="project" value="InterPro"/>
</dbReference>
<feature type="compositionally biased region" description="Polar residues" evidence="1">
    <location>
        <begin position="310"/>
        <end position="323"/>
    </location>
</feature>
<proteinExistence type="predicted"/>
<dbReference type="Pfam" id="PF05476">
    <property type="entry name" value="PET122"/>
    <property type="match status" value="1"/>
</dbReference>
<protein>
    <submittedName>
        <fullName evidence="2">Similar to Saccharomyces cerevisiae YER153C PET122 Mitochondrial translational activator specific for the COX3 mRNA, acts together with Pet54p and Pet494</fullName>
    </submittedName>
</protein>
<reference evidence="2 3" key="1">
    <citation type="submission" date="2017-04" db="EMBL/GenBank/DDBJ databases">
        <authorList>
            <person name="Afonso C.L."/>
            <person name="Miller P.J."/>
            <person name="Scott M.A."/>
            <person name="Spackman E."/>
            <person name="Goraichik I."/>
            <person name="Dimitrov K.M."/>
            <person name="Suarez D.L."/>
            <person name="Swayne D.E."/>
        </authorList>
    </citation>
    <scope>NUCLEOTIDE SEQUENCE [LARGE SCALE GENOMIC DNA]</scope>
</reference>
<evidence type="ECO:0000313" key="3">
    <source>
        <dbReference type="Proteomes" id="UP000196158"/>
    </source>
</evidence>
<dbReference type="STRING" id="1789683.A0A1X7R7P7"/>
<organism evidence="2 3">
    <name type="scientific">Maudiozyma saulgeensis</name>
    <dbReference type="NCBI Taxonomy" id="1789683"/>
    <lineage>
        <taxon>Eukaryota</taxon>
        <taxon>Fungi</taxon>
        <taxon>Dikarya</taxon>
        <taxon>Ascomycota</taxon>
        <taxon>Saccharomycotina</taxon>
        <taxon>Saccharomycetes</taxon>
        <taxon>Saccharomycetales</taxon>
        <taxon>Saccharomycetaceae</taxon>
        <taxon>Maudiozyma</taxon>
    </lineage>
</organism>
<dbReference type="InterPro" id="IPR008732">
    <property type="entry name" value="Pet122"/>
</dbReference>
<dbReference type="OrthoDB" id="4031898at2759"/>
<feature type="region of interest" description="Disordered" evidence="1">
    <location>
        <begin position="303"/>
        <end position="323"/>
    </location>
</feature>
<dbReference type="AlphaFoldDB" id="A0A1X7R7P7"/>
<gene>
    <name evidence="2" type="ORF">KASA_0K03795G</name>
</gene>
<dbReference type="GO" id="GO:0003743">
    <property type="term" value="F:translation initiation factor activity"/>
    <property type="evidence" value="ECO:0007669"/>
    <property type="project" value="InterPro"/>
</dbReference>
<dbReference type="EMBL" id="FXLY01000008">
    <property type="protein sequence ID" value="SMN21687.1"/>
    <property type="molecule type" value="Genomic_DNA"/>
</dbReference>